<protein>
    <submittedName>
        <fullName evidence="4">Lycopene beta cyclase related dehydrogenase</fullName>
    </submittedName>
</protein>
<dbReference type="PANTHER" id="PTHR39757">
    <property type="match status" value="1"/>
</dbReference>
<dbReference type="Proteomes" id="UP000001420">
    <property type="component" value="Chromosome"/>
</dbReference>
<dbReference type="eggNOG" id="COG0654">
    <property type="taxonomic scope" value="Bacteria"/>
</dbReference>
<dbReference type="PANTHER" id="PTHR39757:SF5">
    <property type="entry name" value="OS02G0190600 PROTEIN"/>
    <property type="match status" value="1"/>
</dbReference>
<gene>
    <name evidence="4" type="primary">lcyB</name>
    <name evidence="4" type="synonym">crtL-b</name>
    <name evidence="4" type="ordered locus">Pro_1136</name>
</gene>
<dbReference type="InterPro" id="IPR036188">
    <property type="entry name" value="FAD/NAD-bd_sf"/>
</dbReference>
<dbReference type="RefSeq" id="WP_011125288.1">
    <property type="nucleotide sequence ID" value="NC_005042.1"/>
</dbReference>
<dbReference type="EnsemblBacteria" id="AAQ00181">
    <property type="protein sequence ID" value="AAQ00181"/>
    <property type="gene ID" value="Pro_1136"/>
</dbReference>
<accession>Q7VBF9</accession>
<keyword evidence="5" id="KW-1185">Reference proteome</keyword>
<dbReference type="GO" id="GO:0016117">
    <property type="term" value="P:carotenoid biosynthetic process"/>
    <property type="evidence" value="ECO:0007669"/>
    <property type="project" value="UniProtKB-KW"/>
</dbReference>
<dbReference type="GO" id="GO:0016705">
    <property type="term" value="F:oxidoreductase activity, acting on paired donors, with incorporation or reduction of molecular oxygen"/>
    <property type="evidence" value="ECO:0007669"/>
    <property type="project" value="InterPro"/>
</dbReference>
<dbReference type="SUPFAM" id="SSF51905">
    <property type="entry name" value="FAD/NAD(P)-binding domain"/>
    <property type="match status" value="1"/>
</dbReference>
<dbReference type="AlphaFoldDB" id="Q7VBF9"/>
<dbReference type="NCBIfam" id="TIGR01790">
    <property type="entry name" value="carotene-cycl"/>
    <property type="match status" value="1"/>
</dbReference>
<dbReference type="HOGENOM" id="CLU_032956_1_0_3"/>
<evidence type="ECO:0000313" key="4">
    <source>
        <dbReference type="EMBL" id="AAQ00181.1"/>
    </source>
</evidence>
<dbReference type="PATRIC" id="fig|167539.5.peg.1188"/>
<evidence type="ECO:0000256" key="1">
    <source>
        <dbReference type="ARBA" id="ARBA00006599"/>
    </source>
</evidence>
<evidence type="ECO:0000256" key="3">
    <source>
        <dbReference type="ARBA" id="ARBA00023027"/>
    </source>
</evidence>
<keyword evidence="3" id="KW-0520">NAD</keyword>
<dbReference type="Gene3D" id="3.50.50.60">
    <property type="entry name" value="FAD/NAD(P)-binding domain"/>
    <property type="match status" value="1"/>
</dbReference>
<dbReference type="EMBL" id="AE017126">
    <property type="protein sequence ID" value="AAQ00181.1"/>
    <property type="molecule type" value="Genomic_DNA"/>
</dbReference>
<dbReference type="Pfam" id="PF05834">
    <property type="entry name" value="Lycopene_cycl"/>
    <property type="match status" value="1"/>
</dbReference>
<dbReference type="GO" id="GO:0016860">
    <property type="term" value="F:intramolecular oxidoreductase activity"/>
    <property type="evidence" value="ECO:0007669"/>
    <property type="project" value="UniProtKB-ARBA"/>
</dbReference>
<sequence>MKLKNCSDVLVMGAGPAALCIASELIQQGLHISALASHPPKKPWPNTYGIWAEELESLGMASLLGHRWQNTVSYFGKDVDKNEPNPVLHEYDYGLFDQASFQNALLEKCAGLDWAIETAEDIRFVDQITEVICSSGNTYRARIVIDASGHRSPFVKRPNQGPVAKQSAYGVVGKFNSPPVDKDQFVLMDFRSDHLTEKELKDPPSFLYAMDFGEDLYFVEETSLAYSPPVSWSTLKKRMLARLAHRDIQITKVVHEEYCLFPMNLPLPDRNQSLLAFGGSASMVHPASGYMVGALLRRAPDLAKELSESLSIEPPLNSEALSKKGWNVLWTKELIQRHRLYQFGLKRLMSFDEALLRSFFSTFFRLPKKDWSRFLANTLPLPELILVMLKLFTISPLKVKLGMIGVVIT</sequence>
<dbReference type="NCBIfam" id="NF045687">
    <property type="entry name" value="LycopCycCtrL"/>
    <property type="match status" value="1"/>
</dbReference>
<dbReference type="STRING" id="167539.Pro_1136"/>
<evidence type="ECO:0000256" key="2">
    <source>
        <dbReference type="ARBA" id="ARBA00022746"/>
    </source>
</evidence>
<name>Q7VBF9_PROMA</name>
<organism evidence="4 5">
    <name type="scientific">Prochlorococcus marinus (strain SARG / CCMP1375 / SS120)</name>
    <dbReference type="NCBI Taxonomy" id="167539"/>
    <lineage>
        <taxon>Bacteria</taxon>
        <taxon>Bacillati</taxon>
        <taxon>Cyanobacteriota</taxon>
        <taxon>Cyanophyceae</taxon>
        <taxon>Synechococcales</taxon>
        <taxon>Prochlorococcaceae</taxon>
        <taxon>Prochlorococcus</taxon>
    </lineage>
</organism>
<evidence type="ECO:0000313" key="5">
    <source>
        <dbReference type="Proteomes" id="UP000001420"/>
    </source>
</evidence>
<dbReference type="KEGG" id="pma:Pro_1136"/>
<proteinExistence type="inferred from homology"/>
<dbReference type="PRINTS" id="PR00420">
    <property type="entry name" value="RNGMNOXGNASE"/>
</dbReference>
<dbReference type="InterPro" id="IPR010108">
    <property type="entry name" value="Lycopene_cyclase_b/e"/>
</dbReference>
<dbReference type="OrthoDB" id="537501at2"/>
<comment type="similarity">
    <text evidence="1">Belongs to the lycopene cyclase family.</text>
</comment>
<keyword evidence="2" id="KW-0125">Carotenoid biosynthesis</keyword>
<dbReference type="InterPro" id="IPR054896">
    <property type="entry name" value="LycopCyc"/>
</dbReference>
<reference evidence="4 5" key="1">
    <citation type="journal article" date="2003" name="Proc. Natl. Acad. Sci. U.S.A.">
        <title>Genome sequence of the cyanobacterium Prochlorococcus marinus SS120, a nearly minimal oxyphototrophic genome.</title>
        <authorList>
            <person name="Dufresne A."/>
            <person name="Salanoubat M."/>
            <person name="Partensky F."/>
            <person name="Artiguenave F."/>
            <person name="Axmann I.M."/>
            <person name="Barbe V."/>
            <person name="Duprat S."/>
            <person name="Galperin M.Y."/>
            <person name="Koonin E.V."/>
            <person name="Le Gall F."/>
            <person name="Makarova K.S."/>
            <person name="Ostrowski M."/>
            <person name="Oztas S."/>
            <person name="Robert C."/>
            <person name="Rogozin I.B."/>
            <person name="Scanlan D.J."/>
            <person name="Tandeau de Marsac N."/>
            <person name="Weissenbach J."/>
            <person name="Wincker P."/>
            <person name="Wolf Y.I."/>
            <person name="Hess W.R."/>
        </authorList>
    </citation>
    <scope>NUCLEOTIDE SEQUENCE [LARGE SCALE GENOMIC DNA]</scope>
    <source>
        <strain evidence="5">SARG / CCMP1375 / SS120</strain>
    </source>
</reference>